<evidence type="ECO:0000256" key="1">
    <source>
        <dbReference type="SAM" id="Phobius"/>
    </source>
</evidence>
<dbReference type="Proteomes" id="UP001595453">
    <property type="component" value="Unassembled WGS sequence"/>
</dbReference>
<organism evidence="2 3">
    <name type="scientific">Pseudoalteromonas fenneropenaei</name>
    <dbReference type="NCBI Taxonomy" id="1737459"/>
    <lineage>
        <taxon>Bacteria</taxon>
        <taxon>Pseudomonadati</taxon>
        <taxon>Pseudomonadota</taxon>
        <taxon>Gammaproteobacteria</taxon>
        <taxon>Alteromonadales</taxon>
        <taxon>Pseudoalteromonadaceae</taxon>
        <taxon>Pseudoalteromonas</taxon>
    </lineage>
</organism>
<keyword evidence="1" id="KW-1133">Transmembrane helix</keyword>
<keyword evidence="1" id="KW-0812">Transmembrane</keyword>
<sequence length="145" mass="15639">MLKPAIKQAQGFSLLEIMISIVVAGVALLGLAATQLKSLQLATNSYHYTLALIQAQNVIEQTWVNLCALQHAPGNYWQSAAFVAAIQPQDSIFAFKNLPASFSTEMLIEITWHDARMTDQSANAVALNAQFPTMPASCYVAPAGT</sequence>
<dbReference type="InterPro" id="IPR012902">
    <property type="entry name" value="N_methyl_site"/>
</dbReference>
<name>A0ABV7CMI3_9GAMM</name>
<accession>A0ABV7CMI3</accession>
<dbReference type="PROSITE" id="PS00409">
    <property type="entry name" value="PROKAR_NTER_METHYL"/>
    <property type="match status" value="1"/>
</dbReference>
<keyword evidence="1" id="KW-0472">Membrane</keyword>
<protein>
    <submittedName>
        <fullName evidence="2">Prepilin-type N-terminal cleavage/methylation domain-containing protein</fullName>
    </submittedName>
</protein>
<dbReference type="NCBIfam" id="TIGR02532">
    <property type="entry name" value="IV_pilin_GFxxxE"/>
    <property type="match status" value="1"/>
</dbReference>
<dbReference type="RefSeq" id="WP_377125457.1">
    <property type="nucleotide sequence ID" value="NZ_JBHRSD010000025.1"/>
</dbReference>
<feature type="transmembrane region" description="Helical" evidence="1">
    <location>
        <begin position="12"/>
        <end position="33"/>
    </location>
</feature>
<dbReference type="EMBL" id="JBHRSD010000025">
    <property type="protein sequence ID" value="MFC3033656.1"/>
    <property type="molecule type" value="Genomic_DNA"/>
</dbReference>
<keyword evidence="3" id="KW-1185">Reference proteome</keyword>
<dbReference type="Pfam" id="PF07963">
    <property type="entry name" value="N_methyl"/>
    <property type="match status" value="1"/>
</dbReference>
<gene>
    <name evidence="2" type="ORF">ACFOEE_14100</name>
</gene>
<evidence type="ECO:0000313" key="2">
    <source>
        <dbReference type="EMBL" id="MFC3033656.1"/>
    </source>
</evidence>
<comment type="caution">
    <text evidence="2">The sequence shown here is derived from an EMBL/GenBank/DDBJ whole genome shotgun (WGS) entry which is preliminary data.</text>
</comment>
<reference evidence="3" key="1">
    <citation type="journal article" date="2019" name="Int. J. Syst. Evol. Microbiol.">
        <title>The Global Catalogue of Microorganisms (GCM) 10K type strain sequencing project: providing services to taxonomists for standard genome sequencing and annotation.</title>
        <authorList>
            <consortium name="The Broad Institute Genomics Platform"/>
            <consortium name="The Broad Institute Genome Sequencing Center for Infectious Disease"/>
            <person name="Wu L."/>
            <person name="Ma J."/>
        </authorList>
    </citation>
    <scope>NUCLEOTIDE SEQUENCE [LARGE SCALE GENOMIC DNA]</scope>
    <source>
        <strain evidence="3">KCTC 42730</strain>
    </source>
</reference>
<proteinExistence type="predicted"/>
<evidence type="ECO:0000313" key="3">
    <source>
        <dbReference type="Proteomes" id="UP001595453"/>
    </source>
</evidence>